<keyword evidence="3" id="KW-1185">Reference proteome</keyword>
<sequence>MLQHNKQDGGAKDGGAHQYLKRPRSSSQNECRRRSQPVALIPVAKSTEATAPLAVPESAGAAIAASAFNKEPLFEGANLEHRPRTAALHESGFGPKAKSCLAL</sequence>
<organism evidence="2 3">
    <name type="scientific">Bradyrhizobium archetypum</name>
    <dbReference type="NCBI Taxonomy" id="2721160"/>
    <lineage>
        <taxon>Bacteria</taxon>
        <taxon>Pseudomonadati</taxon>
        <taxon>Pseudomonadota</taxon>
        <taxon>Alphaproteobacteria</taxon>
        <taxon>Hyphomicrobiales</taxon>
        <taxon>Nitrobacteraceae</taxon>
        <taxon>Bradyrhizobium</taxon>
    </lineage>
</organism>
<protein>
    <submittedName>
        <fullName evidence="2">Uncharacterized protein</fullName>
    </submittedName>
</protein>
<reference evidence="2 3" key="1">
    <citation type="submission" date="2020-03" db="EMBL/GenBank/DDBJ databases">
        <title>Bradyrhizobium diversity isolated from nodules of Muelleranthus trifoliolatus.</title>
        <authorList>
            <person name="Klepa M."/>
            <person name="Helene L."/>
            <person name="Hungria M."/>
        </authorList>
    </citation>
    <scope>NUCLEOTIDE SEQUENCE [LARGE SCALE GENOMIC DNA]</scope>
    <source>
        <strain evidence="2 3">WSM 1744</strain>
    </source>
</reference>
<accession>A0A7Y4H5K4</accession>
<name>A0A7Y4H5K4_9BRAD</name>
<dbReference type="AlphaFoldDB" id="A0A7Y4H5K4"/>
<evidence type="ECO:0000313" key="3">
    <source>
        <dbReference type="Proteomes" id="UP000528734"/>
    </source>
</evidence>
<comment type="caution">
    <text evidence="2">The sequence shown here is derived from an EMBL/GenBank/DDBJ whole genome shotgun (WGS) entry which is preliminary data.</text>
</comment>
<dbReference type="RefSeq" id="WP_171710701.1">
    <property type="nucleotide sequence ID" value="NZ_JAAVLW010000005.1"/>
</dbReference>
<evidence type="ECO:0000256" key="1">
    <source>
        <dbReference type="SAM" id="MobiDB-lite"/>
    </source>
</evidence>
<feature type="compositionally biased region" description="Basic and acidic residues" evidence="1">
    <location>
        <begin position="1"/>
        <end position="15"/>
    </location>
</feature>
<gene>
    <name evidence="2" type="ORF">HCN50_16340</name>
</gene>
<proteinExistence type="predicted"/>
<evidence type="ECO:0000313" key="2">
    <source>
        <dbReference type="EMBL" id="NOJ47798.1"/>
    </source>
</evidence>
<dbReference type="Proteomes" id="UP000528734">
    <property type="component" value="Unassembled WGS sequence"/>
</dbReference>
<dbReference type="EMBL" id="JAAVLW010000005">
    <property type="protein sequence ID" value="NOJ47798.1"/>
    <property type="molecule type" value="Genomic_DNA"/>
</dbReference>
<feature type="region of interest" description="Disordered" evidence="1">
    <location>
        <begin position="1"/>
        <end position="36"/>
    </location>
</feature>